<organism evidence="1 2">
    <name type="scientific">Protopolystoma xenopodis</name>
    <dbReference type="NCBI Taxonomy" id="117903"/>
    <lineage>
        <taxon>Eukaryota</taxon>
        <taxon>Metazoa</taxon>
        <taxon>Spiralia</taxon>
        <taxon>Lophotrochozoa</taxon>
        <taxon>Platyhelminthes</taxon>
        <taxon>Monogenea</taxon>
        <taxon>Polyopisthocotylea</taxon>
        <taxon>Polystomatidea</taxon>
        <taxon>Polystomatidae</taxon>
        <taxon>Protopolystoma</taxon>
    </lineage>
</organism>
<gene>
    <name evidence="1" type="ORF">PXEA_LOCUS16366</name>
</gene>
<dbReference type="EMBL" id="CAAALY010059120">
    <property type="protein sequence ID" value="VEL22926.1"/>
    <property type="molecule type" value="Genomic_DNA"/>
</dbReference>
<dbReference type="AlphaFoldDB" id="A0A3S5AL96"/>
<accession>A0A3S5AL96</accession>
<reference evidence="1" key="1">
    <citation type="submission" date="2018-11" db="EMBL/GenBank/DDBJ databases">
        <authorList>
            <consortium name="Pathogen Informatics"/>
        </authorList>
    </citation>
    <scope>NUCLEOTIDE SEQUENCE</scope>
</reference>
<evidence type="ECO:0000313" key="1">
    <source>
        <dbReference type="EMBL" id="VEL22926.1"/>
    </source>
</evidence>
<keyword evidence="2" id="KW-1185">Reference proteome</keyword>
<evidence type="ECO:0000313" key="2">
    <source>
        <dbReference type="Proteomes" id="UP000784294"/>
    </source>
</evidence>
<protein>
    <submittedName>
        <fullName evidence="1">Uncharacterized protein</fullName>
    </submittedName>
</protein>
<sequence>MKAFVHSLERHLKRRSALVILRYARRGSGVQLSASGCKFLVSNGRIASKQFLTSDKMYASG</sequence>
<dbReference type="Proteomes" id="UP000784294">
    <property type="component" value="Unassembled WGS sequence"/>
</dbReference>
<proteinExistence type="predicted"/>
<comment type="caution">
    <text evidence="1">The sequence shown here is derived from an EMBL/GenBank/DDBJ whole genome shotgun (WGS) entry which is preliminary data.</text>
</comment>
<name>A0A3S5AL96_9PLAT</name>